<dbReference type="Gene3D" id="3.40.50.150">
    <property type="entry name" value="Vaccinia Virus protein VP39"/>
    <property type="match status" value="1"/>
</dbReference>
<dbReference type="PANTHER" id="PTHR23245:SF36">
    <property type="entry name" value="TRNA (GUANINE(37)-N1)-METHYLTRANSFERASE"/>
    <property type="match status" value="1"/>
</dbReference>
<sequence length="343" mass="39127">MLATCLKVPREKAESIRRRLIESGLLDISFRIKGQGEFILIPVVSKEIDCEYEFVEEELQSQEKTETDYKNIVKMPAELKDYLPASYDIIGEVIIIKLDEELQEYRNEIGNALLKVHPNISTVAEDRGVKGELRVRDLNIIAGKDKTETMHTEHGVRLLLDPAYVYFNPRLATERHRITSLVKDDEIVVDMFAGVGPYSVMIAKYAKPKIVFSMDLNPYAIDYLKKNIEINKVENIIPLEGDSAAMIHDLPPADRIIMNLPHSAHEFFYDALTCLNPGGTIHFYTICERDSLDSVFAKLSMQARSMGSKITIDRLEELKTYSPTMSVYSADIRFSDLDLVEDW</sequence>
<dbReference type="RefSeq" id="WP_048134023.1">
    <property type="nucleotide sequence ID" value="NC_021353.1"/>
</dbReference>
<dbReference type="FunCoup" id="U5Q1V7">
    <property type="interactions" value="6"/>
</dbReference>
<dbReference type="InterPro" id="IPR056743">
    <property type="entry name" value="TRM5-TYW2-like_MTfase"/>
</dbReference>
<name>U5Q1V7_METII</name>
<accession>U5Q1V7</accession>
<evidence type="ECO:0000259" key="6">
    <source>
        <dbReference type="PROSITE" id="PS51684"/>
    </source>
</evidence>
<dbReference type="Pfam" id="PF25133">
    <property type="entry name" value="TYW2_N_2"/>
    <property type="match status" value="1"/>
</dbReference>
<dbReference type="InParanoid" id="U5Q1V7"/>
<evidence type="ECO:0000256" key="4">
    <source>
        <dbReference type="ARBA" id="ARBA00022691"/>
    </source>
</evidence>
<keyword evidence="5" id="KW-0819">tRNA processing</keyword>
<dbReference type="CDD" id="cd02440">
    <property type="entry name" value="AdoMet_MTases"/>
    <property type="match status" value="1"/>
</dbReference>
<keyword evidence="1" id="KW-0963">Cytoplasm</keyword>
<gene>
    <name evidence="7" type="ORF">MMINT_14290</name>
</gene>
<evidence type="ECO:0000256" key="3">
    <source>
        <dbReference type="ARBA" id="ARBA00022679"/>
    </source>
</evidence>
<reference evidence="7 8" key="1">
    <citation type="journal article" date="2013" name="Genome Announc.">
        <title>Genome sequence of 'Candidatus Methanomassiliicoccus intestinalis' Issoire-Mx1, a third thermoplasmatales-related methanogenic archaeon from human feces.</title>
        <authorList>
            <person name="Borrel G."/>
            <person name="Harris H.M."/>
            <person name="Parisot N."/>
            <person name="Gaci N."/>
            <person name="Tottey W."/>
            <person name="Mihajlovski A."/>
            <person name="Deane J."/>
            <person name="Gribaldo S."/>
            <person name="Bardot O."/>
            <person name="Peyretaillade E."/>
            <person name="Peyret P."/>
            <person name="O'Toole P.W."/>
            <person name="Brugere J.F."/>
        </authorList>
    </citation>
    <scope>NUCLEOTIDE SEQUENCE [LARGE SCALE GENOMIC DNA]</scope>
    <source>
        <strain evidence="7 8">Issoire-Mx1</strain>
    </source>
</reference>
<protein>
    <submittedName>
        <fullName evidence="7">tRNA (Guanine37-N1)-methyltransferase</fullName>
    </submittedName>
</protein>
<dbReference type="InterPro" id="IPR029063">
    <property type="entry name" value="SAM-dependent_MTases_sf"/>
</dbReference>
<dbReference type="AlphaFoldDB" id="U5Q1V7"/>
<evidence type="ECO:0000256" key="5">
    <source>
        <dbReference type="ARBA" id="ARBA00022694"/>
    </source>
</evidence>
<dbReference type="Gene3D" id="3.30.300.110">
    <property type="entry name" value="Met-10+ protein-like domains"/>
    <property type="match status" value="1"/>
</dbReference>
<dbReference type="OrthoDB" id="8079at2157"/>
<dbReference type="InterPro" id="IPR040601">
    <property type="entry name" value="Trm5a/b_N"/>
</dbReference>
<dbReference type="PANTHER" id="PTHR23245">
    <property type="entry name" value="TRNA METHYLTRANSFERASE"/>
    <property type="match status" value="1"/>
</dbReference>
<dbReference type="InterPro" id="IPR030382">
    <property type="entry name" value="MeTrfase_TRM5/TYW2"/>
</dbReference>
<dbReference type="GeneID" id="41323806"/>
<dbReference type="Pfam" id="PF02475">
    <property type="entry name" value="TRM5-TYW2_MTfase"/>
    <property type="match status" value="1"/>
</dbReference>
<dbReference type="EMBL" id="CP005934">
    <property type="protein sequence ID" value="AGY50202.1"/>
    <property type="molecule type" value="Genomic_DNA"/>
</dbReference>
<dbReference type="GO" id="GO:0002939">
    <property type="term" value="P:tRNA N1-guanine methylation"/>
    <property type="evidence" value="ECO:0007669"/>
    <property type="project" value="TreeGrafter"/>
</dbReference>
<dbReference type="SUPFAM" id="SSF53335">
    <property type="entry name" value="S-adenosyl-L-methionine-dependent methyltransferases"/>
    <property type="match status" value="1"/>
</dbReference>
<dbReference type="STRING" id="1295009.MMINT_14290"/>
<dbReference type="Proteomes" id="UP000014070">
    <property type="component" value="Chromosome"/>
</dbReference>
<evidence type="ECO:0000256" key="1">
    <source>
        <dbReference type="ARBA" id="ARBA00022490"/>
    </source>
</evidence>
<dbReference type="GO" id="GO:0005737">
    <property type="term" value="C:cytoplasm"/>
    <property type="evidence" value="ECO:0007669"/>
    <property type="project" value="TreeGrafter"/>
</dbReference>
<evidence type="ECO:0000313" key="7">
    <source>
        <dbReference type="EMBL" id="AGY50202.1"/>
    </source>
</evidence>
<keyword evidence="2 7" id="KW-0489">Methyltransferase</keyword>
<keyword evidence="3 7" id="KW-0808">Transferase</keyword>
<dbReference type="Pfam" id="PF18093">
    <property type="entry name" value="Trm5_N"/>
    <property type="match status" value="1"/>
</dbReference>
<dbReference type="HOGENOM" id="CLU_022610_0_1_2"/>
<keyword evidence="8" id="KW-1185">Reference proteome</keyword>
<keyword evidence="4" id="KW-0949">S-adenosyl-L-methionine</keyword>
<evidence type="ECO:0000256" key="2">
    <source>
        <dbReference type="ARBA" id="ARBA00022603"/>
    </source>
</evidence>
<dbReference type="GO" id="GO:0008175">
    <property type="term" value="F:tRNA methyltransferase activity"/>
    <property type="evidence" value="ECO:0007669"/>
    <property type="project" value="TreeGrafter"/>
</dbReference>
<dbReference type="KEGG" id="mer:MMINT_14290"/>
<dbReference type="Gene3D" id="3.30.70.2580">
    <property type="match status" value="1"/>
</dbReference>
<proteinExistence type="predicted"/>
<evidence type="ECO:0000313" key="8">
    <source>
        <dbReference type="Proteomes" id="UP000014070"/>
    </source>
</evidence>
<dbReference type="InterPro" id="IPR056744">
    <property type="entry name" value="TRM5/TYW2-like_N"/>
</dbReference>
<dbReference type="PROSITE" id="PS51684">
    <property type="entry name" value="SAM_MT_TRM5_TYW2"/>
    <property type="match status" value="1"/>
</dbReference>
<organism evidence="7 8">
    <name type="scientific">Methanomassiliicoccus intestinalis (strain Issoire-Mx1)</name>
    <dbReference type="NCBI Taxonomy" id="1295009"/>
    <lineage>
        <taxon>Archaea</taxon>
        <taxon>Methanobacteriati</taxon>
        <taxon>Thermoplasmatota</taxon>
        <taxon>Thermoplasmata</taxon>
        <taxon>Methanomassiliicoccales</taxon>
        <taxon>Methanomassiliicoccaceae</taxon>
        <taxon>Methanomassiliicoccus</taxon>
    </lineage>
</organism>
<feature type="domain" description="SAM-dependent methyltransferase TRM5/TYW2-type" evidence="6">
    <location>
        <begin position="87"/>
        <end position="336"/>
    </location>
</feature>